<keyword evidence="2" id="KW-1185">Reference proteome</keyword>
<organism evidence="1 2">
    <name type="scientific">Austropuccinia psidii MF-1</name>
    <dbReference type="NCBI Taxonomy" id="1389203"/>
    <lineage>
        <taxon>Eukaryota</taxon>
        <taxon>Fungi</taxon>
        <taxon>Dikarya</taxon>
        <taxon>Basidiomycota</taxon>
        <taxon>Pucciniomycotina</taxon>
        <taxon>Pucciniomycetes</taxon>
        <taxon>Pucciniales</taxon>
        <taxon>Sphaerophragmiaceae</taxon>
        <taxon>Austropuccinia</taxon>
    </lineage>
</organism>
<dbReference type="Proteomes" id="UP000765509">
    <property type="component" value="Unassembled WGS sequence"/>
</dbReference>
<reference evidence="1" key="1">
    <citation type="submission" date="2021-03" db="EMBL/GenBank/DDBJ databases">
        <title>Draft genome sequence of rust myrtle Austropuccinia psidii MF-1, a brazilian biotype.</title>
        <authorList>
            <person name="Quecine M.C."/>
            <person name="Pachon D.M.R."/>
            <person name="Bonatelli M.L."/>
            <person name="Correr F.H."/>
            <person name="Franceschini L.M."/>
            <person name="Leite T.F."/>
            <person name="Margarido G.R.A."/>
            <person name="Almeida C.A."/>
            <person name="Ferrarezi J.A."/>
            <person name="Labate C.A."/>
        </authorList>
    </citation>
    <scope>NUCLEOTIDE SEQUENCE</scope>
    <source>
        <strain evidence="1">MF-1</strain>
    </source>
</reference>
<accession>A0A9Q3PCY0</accession>
<sequence length="103" mass="11108">MIGLKKIPVASLPASPPALASTTPLDTPPDWQSLYFQSPPALIPQDDNVSSAELIEQQSSPALKYLDDYDSFVCLEKQSFPSIVSSIDESVMLNSVDSFSTST</sequence>
<dbReference type="EMBL" id="AVOT02063386">
    <property type="protein sequence ID" value="MBW0556102.1"/>
    <property type="molecule type" value="Genomic_DNA"/>
</dbReference>
<evidence type="ECO:0000313" key="2">
    <source>
        <dbReference type="Proteomes" id="UP000765509"/>
    </source>
</evidence>
<gene>
    <name evidence="1" type="ORF">O181_095817</name>
</gene>
<name>A0A9Q3PCY0_9BASI</name>
<evidence type="ECO:0000313" key="1">
    <source>
        <dbReference type="EMBL" id="MBW0556102.1"/>
    </source>
</evidence>
<proteinExistence type="predicted"/>
<protein>
    <submittedName>
        <fullName evidence="1">Uncharacterized protein</fullName>
    </submittedName>
</protein>
<comment type="caution">
    <text evidence="1">The sequence shown here is derived from an EMBL/GenBank/DDBJ whole genome shotgun (WGS) entry which is preliminary data.</text>
</comment>
<dbReference type="AlphaFoldDB" id="A0A9Q3PCY0"/>